<keyword evidence="2" id="KW-1185">Reference proteome</keyword>
<gene>
    <name evidence="1" type="ORF">CCAP1982_LOCUS13906</name>
</gene>
<name>A0A811V6V1_CERCA</name>
<dbReference type="AlphaFoldDB" id="A0A811V6V1"/>
<dbReference type="Proteomes" id="UP000606786">
    <property type="component" value="Unassembled WGS sequence"/>
</dbReference>
<protein>
    <submittedName>
        <fullName evidence="1">(Mediterranean fruit fly) hypothetical protein</fullName>
    </submittedName>
</protein>
<proteinExistence type="predicted"/>
<sequence length="171" mass="19373">MYDCIDALIRVCIVYYRRYIAPLPLNNVAKPTNSNKTTERFKSNQPEIFCTPYVAGVAVILWLHALQRRLSADAPALVSITNVQVIYVSPICGGIHCILNGFNTCSVTNRGSRVLSAQRNHLWTILKKDVHLVEVSIADMQSLTNNNFLWTLAASRSFCENFWKRLKGKTR</sequence>
<comment type="caution">
    <text evidence="1">The sequence shown here is derived from an EMBL/GenBank/DDBJ whole genome shotgun (WGS) entry which is preliminary data.</text>
</comment>
<evidence type="ECO:0000313" key="2">
    <source>
        <dbReference type="Proteomes" id="UP000606786"/>
    </source>
</evidence>
<reference evidence="1" key="1">
    <citation type="submission" date="2020-11" db="EMBL/GenBank/DDBJ databases">
        <authorList>
            <person name="Whitehead M."/>
        </authorList>
    </citation>
    <scope>NUCLEOTIDE SEQUENCE</scope>
    <source>
        <strain evidence="1">EGII</strain>
    </source>
</reference>
<evidence type="ECO:0000313" key="1">
    <source>
        <dbReference type="EMBL" id="CAD7005546.1"/>
    </source>
</evidence>
<accession>A0A811V6V1</accession>
<dbReference type="EMBL" id="CAJHJT010000034">
    <property type="protein sequence ID" value="CAD7005546.1"/>
    <property type="molecule type" value="Genomic_DNA"/>
</dbReference>
<organism evidence="1 2">
    <name type="scientific">Ceratitis capitata</name>
    <name type="common">Mediterranean fruit fly</name>
    <name type="synonym">Tephritis capitata</name>
    <dbReference type="NCBI Taxonomy" id="7213"/>
    <lineage>
        <taxon>Eukaryota</taxon>
        <taxon>Metazoa</taxon>
        <taxon>Ecdysozoa</taxon>
        <taxon>Arthropoda</taxon>
        <taxon>Hexapoda</taxon>
        <taxon>Insecta</taxon>
        <taxon>Pterygota</taxon>
        <taxon>Neoptera</taxon>
        <taxon>Endopterygota</taxon>
        <taxon>Diptera</taxon>
        <taxon>Brachycera</taxon>
        <taxon>Muscomorpha</taxon>
        <taxon>Tephritoidea</taxon>
        <taxon>Tephritidae</taxon>
        <taxon>Ceratitis</taxon>
        <taxon>Ceratitis</taxon>
    </lineage>
</organism>